<dbReference type="Gene3D" id="3.40.630.30">
    <property type="match status" value="1"/>
</dbReference>
<dbReference type="PANTHER" id="PTHR23091:SF4">
    <property type="entry name" value="N-TERMINAL AMINO-ACID N(ALPHA)-ACETYLTRANSFERASE NATA"/>
    <property type="match status" value="1"/>
</dbReference>
<evidence type="ECO:0000256" key="1">
    <source>
        <dbReference type="ARBA" id="ARBA00022679"/>
    </source>
</evidence>
<dbReference type="PANTHER" id="PTHR23091">
    <property type="entry name" value="N-TERMINAL ACETYLTRANSFERASE"/>
    <property type="match status" value="1"/>
</dbReference>
<keyword evidence="2 4" id="KW-0012">Acyltransferase</keyword>
<dbReference type="PROSITE" id="PS51186">
    <property type="entry name" value="GNAT"/>
    <property type="match status" value="1"/>
</dbReference>
<reference evidence="4 5" key="1">
    <citation type="journal article" date="2014" name="Int. J. Syst. Evol. Microbiol.">
        <title>Complete genome sequence of Corynebacterium casei LMG S-19264T (=DSM 44701T), isolated from a smear-ripened cheese.</title>
        <authorList>
            <consortium name="US DOE Joint Genome Institute (JGI-PGF)"/>
            <person name="Walter F."/>
            <person name="Albersmeier A."/>
            <person name="Kalinowski J."/>
            <person name="Ruckert C."/>
        </authorList>
    </citation>
    <scope>NUCLEOTIDE SEQUENCE [LARGE SCALE GENOMIC DNA]</scope>
    <source>
        <strain evidence="4 5">CGMCC 4.7215</strain>
    </source>
</reference>
<protein>
    <submittedName>
        <fullName evidence="4">Ribosomal protein S18-alanine N-acetyltransferase</fullName>
        <ecNumber evidence="4">2.3.1.266</ecNumber>
    </submittedName>
</protein>
<organism evidence="4 5">
    <name type="scientific">Halovenus rubra</name>
    <dbReference type="NCBI Taxonomy" id="869890"/>
    <lineage>
        <taxon>Archaea</taxon>
        <taxon>Methanobacteriati</taxon>
        <taxon>Methanobacteriota</taxon>
        <taxon>Stenosarchaea group</taxon>
        <taxon>Halobacteria</taxon>
        <taxon>Halobacteriales</taxon>
        <taxon>Haloarculaceae</taxon>
        <taxon>Halovenus</taxon>
    </lineage>
</organism>
<dbReference type="InterPro" id="IPR006464">
    <property type="entry name" value="AcTrfase_RimI/Ard1"/>
</dbReference>
<dbReference type="Proteomes" id="UP001596414">
    <property type="component" value="Unassembled WGS sequence"/>
</dbReference>
<dbReference type="NCBIfam" id="TIGR01575">
    <property type="entry name" value="rimI"/>
    <property type="match status" value="1"/>
</dbReference>
<feature type="domain" description="N-acetyltransferase" evidence="3">
    <location>
        <begin position="11"/>
        <end position="154"/>
    </location>
</feature>
<dbReference type="InterPro" id="IPR045047">
    <property type="entry name" value="Ard1-like"/>
</dbReference>
<evidence type="ECO:0000313" key="5">
    <source>
        <dbReference type="Proteomes" id="UP001596414"/>
    </source>
</evidence>
<dbReference type="InterPro" id="IPR016181">
    <property type="entry name" value="Acyl_CoA_acyltransferase"/>
</dbReference>
<keyword evidence="1 4" id="KW-0808">Transferase</keyword>
<keyword evidence="4" id="KW-0687">Ribonucleoprotein</keyword>
<evidence type="ECO:0000313" key="4">
    <source>
        <dbReference type="EMBL" id="MFC7126445.1"/>
    </source>
</evidence>
<keyword evidence="4" id="KW-0689">Ribosomal protein</keyword>
<dbReference type="Pfam" id="PF00583">
    <property type="entry name" value="Acetyltransf_1"/>
    <property type="match status" value="1"/>
</dbReference>
<dbReference type="AlphaFoldDB" id="A0ABD5XB72"/>
<dbReference type="GO" id="GO:0008999">
    <property type="term" value="F:protein-N-terminal-alanine acetyltransferase activity"/>
    <property type="evidence" value="ECO:0007669"/>
    <property type="project" value="UniProtKB-EC"/>
</dbReference>
<sequence length="154" mass="17247">MTTTAPERSTPTVREAERGDLLAVYRIEESSFDQPWPFTAFQGYLGERGFLVAEDSTVVGYVVADIIDSHGRDLGHIKDLAVREPCRNGGIGTRLLTRALAILETEGVDSVKLEVRKGNENALSLYRTHSFEHRRTLPEYYSDGEDALVLVRHL</sequence>
<dbReference type="SUPFAM" id="SSF55729">
    <property type="entry name" value="Acyl-CoA N-acyltransferases (Nat)"/>
    <property type="match status" value="1"/>
</dbReference>
<dbReference type="InterPro" id="IPR000182">
    <property type="entry name" value="GNAT_dom"/>
</dbReference>
<evidence type="ECO:0000256" key="2">
    <source>
        <dbReference type="ARBA" id="ARBA00023315"/>
    </source>
</evidence>
<proteinExistence type="predicted"/>
<evidence type="ECO:0000259" key="3">
    <source>
        <dbReference type="PROSITE" id="PS51186"/>
    </source>
</evidence>
<dbReference type="EMBL" id="JBHSZQ010000020">
    <property type="protein sequence ID" value="MFC7126445.1"/>
    <property type="molecule type" value="Genomic_DNA"/>
</dbReference>
<dbReference type="GO" id="GO:0005840">
    <property type="term" value="C:ribosome"/>
    <property type="evidence" value="ECO:0007669"/>
    <property type="project" value="UniProtKB-KW"/>
</dbReference>
<dbReference type="EC" id="2.3.1.266" evidence="4"/>
<comment type="caution">
    <text evidence="4">The sequence shown here is derived from an EMBL/GenBank/DDBJ whole genome shotgun (WGS) entry which is preliminary data.</text>
</comment>
<name>A0ABD5XB72_9EURY</name>
<dbReference type="RefSeq" id="WP_267636000.1">
    <property type="nucleotide sequence ID" value="NZ_JAODIY010000001.1"/>
</dbReference>
<dbReference type="CDD" id="cd04301">
    <property type="entry name" value="NAT_SF"/>
    <property type="match status" value="1"/>
</dbReference>
<gene>
    <name evidence="4" type="primary">rimI</name>
    <name evidence="4" type="ORF">ACFQJ7_10425</name>
</gene>
<accession>A0ABD5XB72</accession>